<evidence type="ECO:0000256" key="7">
    <source>
        <dbReference type="NCBIfam" id="TIGR00188"/>
    </source>
</evidence>
<accession>A0A0G0ZHQ1</accession>
<keyword evidence="1 6" id="KW-0819">tRNA processing</keyword>
<dbReference type="GO" id="GO:0000049">
    <property type="term" value="F:tRNA binding"/>
    <property type="evidence" value="ECO:0007669"/>
    <property type="project" value="UniProtKB-UniRule"/>
</dbReference>
<organism evidence="8 9">
    <name type="scientific">Candidatus Nomurabacteria bacterium GW2011_GWC2_42_20</name>
    <dbReference type="NCBI Taxonomy" id="1618756"/>
    <lineage>
        <taxon>Bacteria</taxon>
        <taxon>Candidatus Nomuraibacteriota</taxon>
    </lineage>
</organism>
<dbReference type="HAMAP" id="MF_00227">
    <property type="entry name" value="RNase_P"/>
    <property type="match status" value="1"/>
</dbReference>
<evidence type="ECO:0000313" key="9">
    <source>
        <dbReference type="Proteomes" id="UP000034704"/>
    </source>
</evidence>
<dbReference type="GO" id="GO:0030677">
    <property type="term" value="C:ribonuclease P complex"/>
    <property type="evidence" value="ECO:0007669"/>
    <property type="project" value="TreeGrafter"/>
</dbReference>
<dbReference type="Gene3D" id="3.30.230.10">
    <property type="match status" value="1"/>
</dbReference>
<comment type="function">
    <text evidence="6">RNaseP catalyzes the removal of the 5'-leader sequence from pre-tRNA to produce the mature 5'-terminus. It can also cleave other RNA substrates such as 4.5S RNA. The protein component plays an auxiliary but essential role in vivo by binding to the 5'-leader sequence and broadening the substrate specificity of the ribozyme.</text>
</comment>
<dbReference type="InterPro" id="IPR000100">
    <property type="entry name" value="RNase_P"/>
</dbReference>
<dbReference type="AlphaFoldDB" id="A0A0G0ZHQ1"/>
<dbReference type="SUPFAM" id="SSF54211">
    <property type="entry name" value="Ribosomal protein S5 domain 2-like"/>
    <property type="match status" value="1"/>
</dbReference>
<keyword evidence="2 6" id="KW-0540">Nuclease</keyword>
<comment type="subunit">
    <text evidence="6">Consists of a catalytic RNA component (M1 or rnpB) and a protein subunit.</text>
</comment>
<keyword evidence="4 6" id="KW-0378">Hydrolase</keyword>
<sequence>MLPSKNRILRKDFPTHKMQGFRTFSPFFSAVFYKPSNKGIPSGCERCGLESRASVVVSKKTAKTAVVRNRLRRRFYELLDQNFKKLLTPTTIVVYPKIDAHKATFEELSREVEKAFRLAKLIK</sequence>
<comment type="catalytic activity">
    <reaction evidence="6">
        <text>Endonucleolytic cleavage of RNA, removing 5'-extranucleotides from tRNA precursor.</text>
        <dbReference type="EC" id="3.1.26.5"/>
    </reaction>
</comment>
<evidence type="ECO:0000313" key="8">
    <source>
        <dbReference type="EMBL" id="KKS48260.1"/>
    </source>
</evidence>
<proteinExistence type="inferred from homology"/>
<evidence type="ECO:0000256" key="1">
    <source>
        <dbReference type="ARBA" id="ARBA00022694"/>
    </source>
</evidence>
<gene>
    <name evidence="6" type="primary">rnpA</name>
    <name evidence="8" type="ORF">UV12_C0002G0109</name>
</gene>
<comment type="caution">
    <text evidence="8">The sequence shown here is derived from an EMBL/GenBank/DDBJ whole genome shotgun (WGS) entry which is preliminary data.</text>
</comment>
<name>A0A0G0ZHQ1_9BACT</name>
<evidence type="ECO:0000256" key="3">
    <source>
        <dbReference type="ARBA" id="ARBA00022759"/>
    </source>
</evidence>
<dbReference type="EMBL" id="LCDG01000002">
    <property type="protein sequence ID" value="KKS48260.1"/>
    <property type="molecule type" value="Genomic_DNA"/>
</dbReference>
<dbReference type="GO" id="GO:0004526">
    <property type="term" value="F:ribonuclease P activity"/>
    <property type="evidence" value="ECO:0007669"/>
    <property type="project" value="UniProtKB-UniRule"/>
</dbReference>
<dbReference type="NCBIfam" id="TIGR00188">
    <property type="entry name" value="rnpA"/>
    <property type="match status" value="1"/>
</dbReference>
<evidence type="ECO:0000256" key="2">
    <source>
        <dbReference type="ARBA" id="ARBA00022722"/>
    </source>
</evidence>
<dbReference type="PANTHER" id="PTHR33992:SF1">
    <property type="entry name" value="RIBONUCLEASE P PROTEIN COMPONENT"/>
    <property type="match status" value="1"/>
</dbReference>
<dbReference type="Proteomes" id="UP000034704">
    <property type="component" value="Unassembled WGS sequence"/>
</dbReference>
<evidence type="ECO:0000256" key="5">
    <source>
        <dbReference type="ARBA" id="ARBA00022884"/>
    </source>
</evidence>
<protein>
    <recommendedName>
        <fullName evidence="6 7">Ribonuclease P protein component</fullName>
        <shortName evidence="6">RNase P protein</shortName>
        <shortName evidence="6">RNaseP protein</shortName>
        <ecNumber evidence="6 7">3.1.26.5</ecNumber>
    </recommendedName>
    <alternativeName>
        <fullName evidence="6">Protein C5</fullName>
    </alternativeName>
</protein>
<dbReference type="Pfam" id="PF00825">
    <property type="entry name" value="Ribonuclease_P"/>
    <property type="match status" value="1"/>
</dbReference>
<dbReference type="EC" id="3.1.26.5" evidence="6 7"/>
<dbReference type="InterPro" id="IPR014721">
    <property type="entry name" value="Ribsml_uS5_D2-typ_fold_subgr"/>
</dbReference>
<keyword evidence="5 6" id="KW-0694">RNA-binding</keyword>
<evidence type="ECO:0000256" key="4">
    <source>
        <dbReference type="ARBA" id="ARBA00022801"/>
    </source>
</evidence>
<reference evidence="8 9" key="1">
    <citation type="journal article" date="2015" name="Nature">
        <title>rRNA introns, odd ribosomes, and small enigmatic genomes across a large radiation of phyla.</title>
        <authorList>
            <person name="Brown C.T."/>
            <person name="Hug L.A."/>
            <person name="Thomas B.C."/>
            <person name="Sharon I."/>
            <person name="Castelle C.J."/>
            <person name="Singh A."/>
            <person name="Wilkins M.J."/>
            <person name="Williams K.H."/>
            <person name="Banfield J.F."/>
        </authorList>
    </citation>
    <scope>NUCLEOTIDE SEQUENCE [LARGE SCALE GENOMIC DNA]</scope>
</reference>
<dbReference type="STRING" id="1618756.UV12_C0002G0109"/>
<dbReference type="GO" id="GO:0042781">
    <property type="term" value="F:3'-tRNA processing endoribonuclease activity"/>
    <property type="evidence" value="ECO:0007669"/>
    <property type="project" value="TreeGrafter"/>
</dbReference>
<keyword evidence="3 6" id="KW-0255">Endonuclease</keyword>
<dbReference type="InterPro" id="IPR020568">
    <property type="entry name" value="Ribosomal_Su5_D2-typ_SF"/>
</dbReference>
<evidence type="ECO:0000256" key="6">
    <source>
        <dbReference type="HAMAP-Rule" id="MF_00227"/>
    </source>
</evidence>
<dbReference type="PANTHER" id="PTHR33992">
    <property type="entry name" value="RIBONUCLEASE P PROTEIN COMPONENT"/>
    <property type="match status" value="1"/>
</dbReference>
<dbReference type="GO" id="GO:0001682">
    <property type="term" value="P:tRNA 5'-leader removal"/>
    <property type="evidence" value="ECO:0007669"/>
    <property type="project" value="UniProtKB-UniRule"/>
</dbReference>
<comment type="similarity">
    <text evidence="6">Belongs to the RnpA family.</text>
</comment>